<evidence type="ECO:0000313" key="4">
    <source>
        <dbReference type="Proteomes" id="UP000319836"/>
    </source>
</evidence>
<protein>
    <recommendedName>
        <fullName evidence="2">PpiC domain-containing protein</fullName>
    </recommendedName>
</protein>
<dbReference type="PANTHER" id="PTHR47245:SF2">
    <property type="entry name" value="PEPTIDYL-PROLYL CIS-TRANS ISOMERASE HP_0175-RELATED"/>
    <property type="match status" value="1"/>
</dbReference>
<sequence length="567" mass="62595">MTSLHDVSMRVASLRRAGAAALVLLAIAGCSPDTDVLARVGSQTITTGDFEMMARALASRYPGLPDSAKAHLLRDIVDRELLVQGALREGLHRDTTFLDTRRKVEEQLLRQSFYDQLGATAVVVSQAEMEELHRWRAEERDVQIVFAMSKPAIDAALGQIRAGADFGDVADRFNPAGYTPPKGDLGYVQAGMLQQPLDDVIRLAPVGKVQGPIEAIGQGWFLVRVKDVRKSEPRPLRQEGPLLETILRQRKQRAILVKALERLRGDYQMRLAPGAAQSLIAYVVPPSLQSQAPPPLTMQQSALTLASYDGGVYTMGDAVDDLRSGGAQKPNFNLMPSVERWIEMRALERAALIEARRRQLGEEPELQRAVRERMNDYLLQGYVTTHVLERTSVTDSEARAIFERSGMKPERLHDARFLVVALRDSATAAQLAATAPQTEGLREAVSTAALGVPVKTQTATYPTENPMWQALEGPLTAAAPRGYTPAVPIGGFWLVAQLVSKNMAPQTFETLPQEMRTAFVNEVREEKRSLLLATLSDSLRRMIPVEIHWQRLKHVAWPTPGLPTMEG</sequence>
<feature type="domain" description="PpiC" evidence="2">
    <location>
        <begin position="126"/>
        <end position="227"/>
    </location>
</feature>
<dbReference type="InterPro" id="IPR046357">
    <property type="entry name" value="PPIase_dom_sf"/>
</dbReference>
<keyword evidence="1" id="KW-0413">Isomerase</keyword>
<dbReference type="InterPro" id="IPR027304">
    <property type="entry name" value="Trigger_fact/SurA_dom_sf"/>
</dbReference>
<comment type="caution">
    <text evidence="3">The sequence shown here is derived from an EMBL/GenBank/DDBJ whole genome shotgun (WGS) entry which is preliminary data.</text>
</comment>
<organism evidence="3 4">
    <name type="scientific">Eiseniibacteriota bacterium</name>
    <dbReference type="NCBI Taxonomy" id="2212470"/>
    <lineage>
        <taxon>Bacteria</taxon>
        <taxon>Candidatus Eiseniibacteriota</taxon>
    </lineage>
</organism>
<dbReference type="PANTHER" id="PTHR47245">
    <property type="entry name" value="PEPTIDYLPROLYL ISOMERASE"/>
    <property type="match status" value="1"/>
</dbReference>
<dbReference type="SUPFAM" id="SSF54534">
    <property type="entry name" value="FKBP-like"/>
    <property type="match status" value="1"/>
</dbReference>
<proteinExistence type="predicted"/>
<dbReference type="SUPFAM" id="SSF109998">
    <property type="entry name" value="Triger factor/SurA peptide-binding domain-like"/>
    <property type="match status" value="1"/>
</dbReference>
<keyword evidence="1" id="KW-0697">Rotamase</keyword>
<dbReference type="InterPro" id="IPR000297">
    <property type="entry name" value="PPIase_PpiC"/>
</dbReference>
<evidence type="ECO:0000259" key="2">
    <source>
        <dbReference type="PROSITE" id="PS50198"/>
    </source>
</evidence>
<dbReference type="InterPro" id="IPR050245">
    <property type="entry name" value="PrsA_foldase"/>
</dbReference>
<accession>A0A538UC13</accession>
<gene>
    <name evidence="3" type="ORF">E6K80_00250</name>
</gene>
<name>A0A538UC13_UNCEI</name>
<dbReference type="Proteomes" id="UP000319836">
    <property type="component" value="Unassembled WGS sequence"/>
</dbReference>
<dbReference type="EMBL" id="VBPA01000007">
    <property type="protein sequence ID" value="TMQ73377.1"/>
    <property type="molecule type" value="Genomic_DNA"/>
</dbReference>
<dbReference type="Pfam" id="PF13145">
    <property type="entry name" value="Rotamase_2"/>
    <property type="match status" value="1"/>
</dbReference>
<dbReference type="PROSITE" id="PS50198">
    <property type="entry name" value="PPIC_PPIASE_2"/>
    <property type="match status" value="1"/>
</dbReference>
<dbReference type="Gene3D" id="3.10.50.40">
    <property type="match status" value="1"/>
</dbReference>
<reference evidence="3 4" key="1">
    <citation type="journal article" date="2019" name="Nat. Microbiol.">
        <title>Mediterranean grassland soil C-N compound turnover is dependent on rainfall and depth, and is mediated by genomically divergent microorganisms.</title>
        <authorList>
            <person name="Diamond S."/>
            <person name="Andeer P.F."/>
            <person name="Li Z."/>
            <person name="Crits-Christoph A."/>
            <person name="Burstein D."/>
            <person name="Anantharaman K."/>
            <person name="Lane K.R."/>
            <person name="Thomas B.C."/>
            <person name="Pan C."/>
            <person name="Northen T.R."/>
            <person name="Banfield J.F."/>
        </authorList>
    </citation>
    <scope>NUCLEOTIDE SEQUENCE [LARGE SCALE GENOMIC DNA]</scope>
    <source>
        <strain evidence="3">WS_10</strain>
    </source>
</reference>
<evidence type="ECO:0000313" key="3">
    <source>
        <dbReference type="EMBL" id="TMQ73377.1"/>
    </source>
</evidence>
<dbReference type="AlphaFoldDB" id="A0A538UC13"/>
<dbReference type="GO" id="GO:0003755">
    <property type="term" value="F:peptidyl-prolyl cis-trans isomerase activity"/>
    <property type="evidence" value="ECO:0007669"/>
    <property type="project" value="UniProtKB-KW"/>
</dbReference>
<evidence type="ECO:0000256" key="1">
    <source>
        <dbReference type="PROSITE-ProRule" id="PRU00278"/>
    </source>
</evidence>